<evidence type="ECO:0000313" key="2">
    <source>
        <dbReference type="EMBL" id="GAL02697.1"/>
    </source>
</evidence>
<feature type="transmembrane region" description="Helical" evidence="1">
    <location>
        <begin position="6"/>
        <end position="26"/>
    </location>
</feature>
<organism evidence="2 4">
    <name type="scientific">Photobacterium aphoticum</name>
    <dbReference type="NCBI Taxonomy" id="754436"/>
    <lineage>
        <taxon>Bacteria</taxon>
        <taxon>Pseudomonadati</taxon>
        <taxon>Pseudomonadota</taxon>
        <taxon>Gammaproteobacteria</taxon>
        <taxon>Vibrionales</taxon>
        <taxon>Vibrionaceae</taxon>
        <taxon>Photobacterium</taxon>
    </lineage>
</organism>
<keyword evidence="1" id="KW-0812">Transmembrane</keyword>
<keyword evidence="1" id="KW-1133">Transmembrane helix</keyword>
<reference evidence="3 5" key="2">
    <citation type="submission" date="2015-05" db="EMBL/GenBank/DDBJ databases">
        <title>Photobacterium galathea sp. nov.</title>
        <authorList>
            <person name="Machado H."/>
            <person name="Gram L."/>
        </authorList>
    </citation>
    <scope>NUCLEOTIDE SEQUENCE [LARGE SCALE GENOMIC DNA]</scope>
    <source>
        <strain evidence="3 5">DSM 25995</strain>
    </source>
</reference>
<dbReference type="STRING" id="754436.JCM19237_5590"/>
<proteinExistence type="predicted"/>
<feature type="transmembrane region" description="Helical" evidence="1">
    <location>
        <begin position="55"/>
        <end position="77"/>
    </location>
</feature>
<evidence type="ECO:0000256" key="1">
    <source>
        <dbReference type="SAM" id="Phobius"/>
    </source>
</evidence>
<evidence type="ECO:0000313" key="4">
    <source>
        <dbReference type="Proteomes" id="UP000029227"/>
    </source>
</evidence>
<evidence type="ECO:0000313" key="3">
    <source>
        <dbReference type="EMBL" id="KLV01846.1"/>
    </source>
</evidence>
<protein>
    <submittedName>
        <fullName evidence="3">Membrane protein</fullName>
    </submittedName>
</protein>
<dbReference type="Proteomes" id="UP000029227">
    <property type="component" value="Unassembled WGS sequence"/>
</dbReference>
<dbReference type="RefSeq" id="WP_047873300.1">
    <property type="nucleotide sequence ID" value="NZ_BMYC01000001.1"/>
</dbReference>
<dbReference type="eggNOG" id="ENOG5033IA9">
    <property type="taxonomic scope" value="Bacteria"/>
</dbReference>
<sequence>MLEITLNIAEYVFLLAGVGMLMAGIAQYGRRTQDWGGVVRMFYRRIDMTVDEFKWYRIGVACVVVAVILRIVNFTFWPL</sequence>
<gene>
    <name evidence="3" type="ORF">ABT58_05370</name>
    <name evidence="2" type="ORF">JCM19237_5590</name>
</gene>
<comment type="caution">
    <text evidence="2">The sequence shown here is derived from an EMBL/GenBank/DDBJ whole genome shotgun (WGS) entry which is preliminary data.</text>
</comment>
<evidence type="ECO:0000313" key="5">
    <source>
        <dbReference type="Proteomes" id="UP000036426"/>
    </source>
</evidence>
<dbReference type="AlphaFoldDB" id="A0A090R4W4"/>
<keyword evidence="5" id="KW-1185">Reference proteome</keyword>
<dbReference type="EMBL" id="BBMN01000001">
    <property type="protein sequence ID" value="GAL02697.1"/>
    <property type="molecule type" value="Genomic_DNA"/>
</dbReference>
<name>A0A090R4W4_9GAMM</name>
<dbReference type="OrthoDB" id="5600913at2"/>
<accession>A0A090R4W4</accession>
<reference evidence="2 4" key="1">
    <citation type="journal article" date="2014" name="Genome Announc.">
        <title>Draft Genome Sequences of Two Vibrionaceae Species, Vibrio ponticus C121 and Photobacterium aphoticum C119, Isolated as Coral Reef Microbiota.</title>
        <authorList>
            <person name="Al-saari N."/>
            <person name="Meirelles P.M."/>
            <person name="Mino S."/>
            <person name="Suda W."/>
            <person name="Oshima K."/>
            <person name="Hattori M."/>
            <person name="Ohkuma M."/>
            <person name="Thompson F.L."/>
            <person name="Gomez-Gil B."/>
            <person name="Sawabe T."/>
            <person name="Sawabe T."/>
        </authorList>
    </citation>
    <scope>NUCLEOTIDE SEQUENCE [LARGE SCALE GENOMIC DNA]</scope>
    <source>
        <strain evidence="2 4">JCM 19237</strain>
    </source>
</reference>
<dbReference type="Proteomes" id="UP000036426">
    <property type="component" value="Unassembled WGS sequence"/>
</dbReference>
<keyword evidence="1" id="KW-0472">Membrane</keyword>
<dbReference type="PATRIC" id="fig|754436.4.peg.1139"/>
<dbReference type="EMBL" id="LDOV01000010">
    <property type="protein sequence ID" value="KLV01846.1"/>
    <property type="molecule type" value="Genomic_DNA"/>
</dbReference>